<name>A0A410PUZ2_9FIRM</name>
<dbReference type="Proteomes" id="UP000287601">
    <property type="component" value="Chromosome"/>
</dbReference>
<keyword evidence="1" id="KW-0472">Membrane</keyword>
<dbReference type="InterPro" id="IPR036582">
    <property type="entry name" value="Mao_N_sf"/>
</dbReference>
<evidence type="ECO:0000313" key="3">
    <source>
        <dbReference type="EMBL" id="QAT42769.1"/>
    </source>
</evidence>
<dbReference type="RefSeq" id="WP_128745418.1">
    <property type="nucleotide sequence ID" value="NZ_CP035281.1"/>
</dbReference>
<dbReference type="InterPro" id="IPR012854">
    <property type="entry name" value="Cu_amine_oxidase-like_N"/>
</dbReference>
<accession>A0A410PUZ2</accession>
<sequence length="457" mass="52626">MMNKRLSKLCCELEIDSIDTEEKVNVKDIIDRVNGTLNTDVKERKLYRRQKVIKTAVIITALLVLATTTVFAAVKADVLKLNFAGDTAPFTNFVDTKEQSVTDGQYRLTLEQKLVSKYQVFVVYKVEGLTDEAIAKLMKEDYFGIGLTDISFEPKYRDRATISNLTQNEIINLKTKTSRTFQLYSSSFLNEDEVDFILRLACMEEGKQITVPMKCNVESKEFILEGQPYGNAILRYSPLGIYFERNYKTQNDLDTELYFRMKNGKIKTCNDLADVLPGGRMNSYDVFDEQLKLWRYGSTGLFYEITEPSDFKSIIVGNIEYDIKDPTKTKTIHIDEALRPFELKPVIKDETAWIPVEVLCSKLGAKYQWNEKTRSAQINYHDEIYILKDGSSILLRNGEKFELFNPVCIVEGQLLAPEYLAFGMHFKVKPKEEPWDSSEHRRVGTHDIKDTVWVVIP</sequence>
<evidence type="ECO:0000259" key="2">
    <source>
        <dbReference type="Pfam" id="PF07833"/>
    </source>
</evidence>
<organism evidence="3 4">
    <name type="scientific">Aminipila luticellarii</name>
    <dbReference type="NCBI Taxonomy" id="2507160"/>
    <lineage>
        <taxon>Bacteria</taxon>
        <taxon>Bacillati</taxon>
        <taxon>Bacillota</taxon>
        <taxon>Clostridia</taxon>
        <taxon>Peptostreptococcales</taxon>
        <taxon>Anaerovoracaceae</taxon>
        <taxon>Aminipila</taxon>
    </lineage>
</organism>
<evidence type="ECO:0000256" key="1">
    <source>
        <dbReference type="SAM" id="Phobius"/>
    </source>
</evidence>
<feature type="transmembrane region" description="Helical" evidence="1">
    <location>
        <begin position="52"/>
        <end position="74"/>
    </location>
</feature>
<feature type="domain" description="Copper amine oxidase-like N-terminal" evidence="2">
    <location>
        <begin position="340"/>
        <end position="430"/>
    </location>
</feature>
<dbReference type="OrthoDB" id="2503792at2"/>
<dbReference type="EMBL" id="CP035281">
    <property type="protein sequence ID" value="QAT42769.1"/>
    <property type="molecule type" value="Genomic_DNA"/>
</dbReference>
<keyword evidence="1" id="KW-0812">Transmembrane</keyword>
<reference evidence="3 4" key="1">
    <citation type="submission" date="2019-01" db="EMBL/GenBank/DDBJ databases">
        <title>Draft genomes of a novel of Aminipila strains.</title>
        <authorList>
            <person name="Ma S."/>
        </authorList>
    </citation>
    <scope>NUCLEOTIDE SEQUENCE [LARGE SCALE GENOMIC DNA]</scope>
    <source>
        <strain evidence="4">JN-39</strain>
    </source>
</reference>
<keyword evidence="1" id="KW-1133">Transmembrane helix</keyword>
<dbReference type="AlphaFoldDB" id="A0A410PUZ2"/>
<dbReference type="Gene3D" id="3.30.457.10">
    <property type="entry name" value="Copper amine oxidase-like, N-terminal domain"/>
    <property type="match status" value="1"/>
</dbReference>
<keyword evidence="4" id="KW-1185">Reference proteome</keyword>
<dbReference type="KEGG" id="amij:EQM06_05735"/>
<gene>
    <name evidence="3" type="ORF">EQM06_05735</name>
</gene>
<dbReference type="Pfam" id="PF07833">
    <property type="entry name" value="Cu_amine_oxidN1"/>
    <property type="match status" value="1"/>
</dbReference>
<protein>
    <recommendedName>
        <fullName evidence="2">Copper amine oxidase-like N-terminal domain-containing protein</fullName>
    </recommendedName>
</protein>
<evidence type="ECO:0000313" key="4">
    <source>
        <dbReference type="Proteomes" id="UP000287601"/>
    </source>
</evidence>
<dbReference type="SUPFAM" id="SSF55383">
    <property type="entry name" value="Copper amine oxidase, domain N"/>
    <property type="match status" value="1"/>
</dbReference>
<proteinExistence type="predicted"/>